<evidence type="ECO:0000313" key="3">
    <source>
        <dbReference type="EMBL" id="ELY79346.1"/>
    </source>
</evidence>
<dbReference type="KEGG" id="npe:Natpe_0497"/>
<dbReference type="GeneID" id="14334956"/>
<dbReference type="EMBL" id="CP003372">
    <property type="protein sequence ID" value="AGB30427.1"/>
    <property type="molecule type" value="Genomic_DNA"/>
</dbReference>
<reference evidence="2" key="1">
    <citation type="submission" date="2012-02" db="EMBL/GenBank/DDBJ databases">
        <title>Complete sequence of chromosome of Natrinema pellirubrum DSM 15624.</title>
        <authorList>
            <consortium name="US DOE Joint Genome Institute"/>
            <person name="Lucas S."/>
            <person name="Han J."/>
            <person name="Lapidus A."/>
            <person name="Cheng J.-F."/>
            <person name="Goodwin L."/>
            <person name="Pitluck S."/>
            <person name="Peters L."/>
            <person name="Teshima H."/>
            <person name="Detter J.C."/>
            <person name="Han C."/>
            <person name="Tapia R."/>
            <person name="Land M."/>
            <person name="Hauser L."/>
            <person name="Kyrpides N."/>
            <person name="Ivanova N."/>
            <person name="Pagani I."/>
            <person name="Sproer C."/>
            <person name="Anderson I."/>
            <person name="Woyke T."/>
        </authorList>
    </citation>
    <scope>NUCLEOTIDE SEQUENCE</scope>
    <source>
        <strain evidence="2">DSM 15624</strain>
    </source>
</reference>
<proteinExistence type="predicted"/>
<dbReference type="HOGENOM" id="CLU_091226_1_0_2"/>
<dbReference type="CDD" id="cd00090">
    <property type="entry name" value="HTH_ARSR"/>
    <property type="match status" value="1"/>
</dbReference>
<accession>L0JIP1</accession>
<dbReference type="AlphaFoldDB" id="L0JIP1"/>
<dbReference type="Proteomes" id="UP000010843">
    <property type="component" value="Chromosome"/>
</dbReference>
<keyword evidence="5" id="KW-1185">Reference proteome</keyword>
<organism evidence="2 4">
    <name type="scientific">Natrinema pellirubrum (strain DSM 15624 / CIP 106293 / JCM 10476 / NCIMB 786 / 157)</name>
    <dbReference type="NCBI Taxonomy" id="797303"/>
    <lineage>
        <taxon>Archaea</taxon>
        <taxon>Methanobacteriati</taxon>
        <taxon>Methanobacteriota</taxon>
        <taxon>Stenosarchaea group</taxon>
        <taxon>Halobacteria</taxon>
        <taxon>Halobacteriales</taxon>
        <taxon>Natrialbaceae</taxon>
        <taxon>Natrinema</taxon>
    </lineage>
</organism>
<dbReference type="InterPro" id="IPR036388">
    <property type="entry name" value="WH-like_DNA-bd_sf"/>
</dbReference>
<dbReference type="RefSeq" id="WP_006180176.1">
    <property type="nucleotide sequence ID" value="NC_019962.1"/>
</dbReference>
<evidence type="ECO:0000259" key="1">
    <source>
        <dbReference type="Pfam" id="PF24218"/>
    </source>
</evidence>
<dbReference type="EMBL" id="AOIE01000023">
    <property type="protein sequence ID" value="ELY79346.1"/>
    <property type="molecule type" value="Genomic_DNA"/>
</dbReference>
<dbReference type="InterPro" id="IPR036390">
    <property type="entry name" value="WH_DNA-bd_sf"/>
</dbReference>
<dbReference type="eggNOG" id="arCOG04498">
    <property type="taxonomic scope" value="Archaea"/>
</dbReference>
<protein>
    <submittedName>
        <fullName evidence="2">Transcriptional regulator</fullName>
    </submittedName>
</protein>
<dbReference type="SUPFAM" id="SSF46785">
    <property type="entry name" value="Winged helix' DNA-binding domain"/>
    <property type="match status" value="1"/>
</dbReference>
<reference evidence="3 5" key="3">
    <citation type="journal article" date="2014" name="PLoS Genet.">
        <title>Phylogenetically driven sequencing of extremely halophilic archaea reveals strategies for static and dynamic osmo-response.</title>
        <authorList>
            <person name="Becker E.A."/>
            <person name="Seitzer P.M."/>
            <person name="Tritt A."/>
            <person name="Larsen D."/>
            <person name="Krusor M."/>
            <person name="Yao A.I."/>
            <person name="Wu D."/>
            <person name="Madern D."/>
            <person name="Eisen J.A."/>
            <person name="Darling A.E."/>
            <person name="Facciotti M.T."/>
        </authorList>
    </citation>
    <scope>NUCLEOTIDE SEQUENCE [LARGE SCALE GENOMIC DNA]</scope>
    <source>
        <strain evidence="3 5">DSM 15624</strain>
    </source>
</reference>
<dbReference type="STRING" id="797303.Natpe_0497"/>
<feature type="domain" description="DUF7437" evidence="1">
    <location>
        <begin position="110"/>
        <end position="174"/>
    </location>
</feature>
<evidence type="ECO:0000313" key="4">
    <source>
        <dbReference type="Proteomes" id="UP000010843"/>
    </source>
</evidence>
<dbReference type="InterPro" id="IPR055860">
    <property type="entry name" value="DUF7437"/>
</dbReference>
<gene>
    <name evidence="2" type="ordered locus">Natpe_0497</name>
    <name evidence="3" type="ORF">C488_04312</name>
</gene>
<name>L0JIP1_NATP1</name>
<dbReference type="OrthoDB" id="350231at2157"/>
<dbReference type="Proteomes" id="UP000011593">
    <property type="component" value="Unassembled WGS sequence"/>
</dbReference>
<evidence type="ECO:0000313" key="2">
    <source>
        <dbReference type="EMBL" id="AGB30427.1"/>
    </source>
</evidence>
<reference evidence="4" key="2">
    <citation type="submission" date="2012-02" db="EMBL/GenBank/DDBJ databases">
        <title>Complete sequence of chromosome of Natrinema pellirubrum DSM 15624.</title>
        <authorList>
            <person name="Lucas S."/>
            <person name="Han J."/>
            <person name="Lapidus A."/>
            <person name="Cheng J.-F."/>
            <person name="Goodwin L."/>
            <person name="Pitluck S."/>
            <person name="Peters L."/>
            <person name="Teshima H."/>
            <person name="Detter J.C."/>
            <person name="Han C."/>
            <person name="Tapia R."/>
            <person name="Land M."/>
            <person name="Hauser L."/>
            <person name="Kyrpides N."/>
            <person name="Ivanova N."/>
            <person name="Pagani I."/>
            <person name="Sproer C."/>
            <person name="Anderson I."/>
            <person name="Woyke T."/>
        </authorList>
    </citation>
    <scope>NUCLEOTIDE SEQUENCE [LARGE SCALE GENOMIC DNA]</scope>
    <source>
        <strain evidence="4">DSM 15624 / JCM 10476 / NCIMB 786</strain>
    </source>
</reference>
<evidence type="ECO:0000313" key="5">
    <source>
        <dbReference type="Proteomes" id="UP000011593"/>
    </source>
</evidence>
<sequence>MSRTTDHGTDDVVGAFLSVADLLEEPRLARLYAALSRTDEMSVSELMDALDLPQGTAYADVNRLEEAGLIEPTTTDQPHRYAAVDVDLTLTSSGTEYTITPALIDAVGRRATDDDIDAYIDRHGVGGLAIALSYAVDRERGDTTHRLMARDLDCSPIEAEAILQALRPVVQDHFDLDSSGASLADVAADDATDFTDDA</sequence>
<dbReference type="Pfam" id="PF12840">
    <property type="entry name" value="HTH_20"/>
    <property type="match status" value="1"/>
</dbReference>
<dbReference type="Pfam" id="PF24218">
    <property type="entry name" value="DUF7437"/>
    <property type="match status" value="1"/>
</dbReference>
<dbReference type="Gene3D" id="1.10.10.10">
    <property type="entry name" value="Winged helix-like DNA-binding domain superfamily/Winged helix DNA-binding domain"/>
    <property type="match status" value="1"/>
</dbReference>
<dbReference type="InterPro" id="IPR011991">
    <property type="entry name" value="ArsR-like_HTH"/>
</dbReference>
<dbReference type="PATRIC" id="fig|797303.5.peg.882"/>